<accession>A0A1H6ZAP0</accession>
<dbReference type="InterPro" id="IPR008969">
    <property type="entry name" value="CarboxyPept-like_regulatory"/>
</dbReference>
<dbReference type="SUPFAM" id="SSF49464">
    <property type="entry name" value="Carboxypeptidase regulatory domain-like"/>
    <property type="match status" value="1"/>
</dbReference>
<evidence type="ECO:0000313" key="1">
    <source>
        <dbReference type="EMBL" id="SEJ49104.1"/>
    </source>
</evidence>
<dbReference type="EMBL" id="FNXY01000008">
    <property type="protein sequence ID" value="SEJ49104.1"/>
    <property type="molecule type" value="Genomic_DNA"/>
</dbReference>
<name>A0A1H6ZAP0_9BACT</name>
<reference evidence="1 2" key="1">
    <citation type="submission" date="2016-10" db="EMBL/GenBank/DDBJ databases">
        <authorList>
            <person name="de Groot N.N."/>
        </authorList>
    </citation>
    <scope>NUCLEOTIDE SEQUENCE [LARGE SCALE GENOMIC DNA]</scope>
    <source>
        <strain evidence="1 2">DSM 19938</strain>
    </source>
</reference>
<dbReference type="RefSeq" id="WP_090339497.1">
    <property type="nucleotide sequence ID" value="NZ_FNXY01000008.1"/>
</dbReference>
<dbReference type="Pfam" id="PF13715">
    <property type="entry name" value="CarbopepD_reg_2"/>
    <property type="match status" value="1"/>
</dbReference>
<sequence length="236" mass="26394">MKDTVLKYCMIFVCIIGVHNLYAQGEQKAIIFTGVVVGGKTTVRLPGAYVYIPKAGTGKLAGSDGSFTINVFPGDSIVYSHVGYKKQYQVIPRNYNAGMYSAIISLHEDVVMLSEVKIYPYSTEEDFKRALLALKLPDQADRDALAKSTDAEYIKKLAAQVPNNAQTNYRQTMDQQLFGRESAAGKNFAPTFQFLNPFAWAKFIKSVKNGDLKPKEWRKELNDSPMESINKQDVLK</sequence>
<keyword evidence="2" id="KW-1185">Reference proteome</keyword>
<protein>
    <submittedName>
        <fullName evidence="1">CarboxypepD_reg-like domain-containing protein</fullName>
    </submittedName>
</protein>
<dbReference type="Proteomes" id="UP000199532">
    <property type="component" value="Unassembled WGS sequence"/>
</dbReference>
<dbReference type="AlphaFoldDB" id="A0A1H6ZAP0"/>
<proteinExistence type="predicted"/>
<evidence type="ECO:0000313" key="2">
    <source>
        <dbReference type="Proteomes" id="UP000199532"/>
    </source>
</evidence>
<dbReference type="STRING" id="408657.SAMN04487995_4977"/>
<gene>
    <name evidence="1" type="ORF">SAMN04487995_4977</name>
</gene>
<organism evidence="1 2">
    <name type="scientific">Dyadobacter koreensis</name>
    <dbReference type="NCBI Taxonomy" id="408657"/>
    <lineage>
        <taxon>Bacteria</taxon>
        <taxon>Pseudomonadati</taxon>
        <taxon>Bacteroidota</taxon>
        <taxon>Cytophagia</taxon>
        <taxon>Cytophagales</taxon>
        <taxon>Spirosomataceae</taxon>
        <taxon>Dyadobacter</taxon>
    </lineage>
</organism>
<dbReference type="OrthoDB" id="1115630at2"/>